<reference evidence="2 3" key="1">
    <citation type="journal article" date="2008" name="Appl. Environ. Microbiol.">
        <title>Genomic insights into Mn(II) oxidation by the marine alphaproteobacterium Aurantimonas sp. strain SI85-9A1.</title>
        <authorList>
            <person name="Dick G.J."/>
            <person name="Podell S."/>
            <person name="Johnson H.A."/>
            <person name="Rivera-Espinoza Y."/>
            <person name="Bernier-Latmani R."/>
            <person name="McCarthy J.K."/>
            <person name="Torpey J.W."/>
            <person name="Clement B.G."/>
            <person name="Gaasterland T."/>
            <person name="Tebo B.M."/>
        </authorList>
    </citation>
    <scope>NUCLEOTIDE SEQUENCE [LARGE SCALE GENOMIC DNA]</scope>
    <source>
        <strain evidence="2 3">SI85-9A1</strain>
    </source>
</reference>
<sequence>MIARKRTVARMIEHVAGQTYHEGSRFEHEERDDPRHSQSDSRRDARPDPCLAVRDVIPDPEADQYDRHGEDHPLRSPSLQRRERGGCEIMNSAVDRNVECRWHGSLIVS</sequence>
<evidence type="ECO:0000313" key="2">
    <source>
        <dbReference type="EMBL" id="EAS50955.1"/>
    </source>
</evidence>
<name>Q1YL16_AURMS</name>
<dbReference type="BioCyc" id="AURANTIMONAS:SI859A1_01760-MONOMER"/>
<feature type="region of interest" description="Disordered" evidence="1">
    <location>
        <begin position="14"/>
        <end position="86"/>
    </location>
</feature>
<accession>Q1YL16</accession>
<gene>
    <name evidence="2" type="ORF">SI859A1_01760</name>
</gene>
<organism evidence="2 3">
    <name type="scientific">Aurantimonas manganoxydans (strain ATCC BAA-1229 / DSM 21871 / SI85-9A1)</name>
    <dbReference type="NCBI Taxonomy" id="287752"/>
    <lineage>
        <taxon>Bacteria</taxon>
        <taxon>Pseudomonadati</taxon>
        <taxon>Pseudomonadota</taxon>
        <taxon>Alphaproteobacteria</taxon>
        <taxon>Hyphomicrobiales</taxon>
        <taxon>Aurantimonadaceae</taxon>
        <taxon>Aurantimonas</taxon>
    </lineage>
</organism>
<dbReference type="AlphaFoldDB" id="Q1YL16"/>
<dbReference type="EMBL" id="AAPJ01000001">
    <property type="protein sequence ID" value="EAS50955.1"/>
    <property type="molecule type" value="Genomic_DNA"/>
</dbReference>
<dbReference type="Proteomes" id="UP000000321">
    <property type="component" value="Unassembled WGS sequence"/>
</dbReference>
<feature type="compositionally biased region" description="Basic and acidic residues" evidence="1">
    <location>
        <begin position="64"/>
        <end position="86"/>
    </location>
</feature>
<comment type="caution">
    <text evidence="2">The sequence shown here is derived from an EMBL/GenBank/DDBJ whole genome shotgun (WGS) entry which is preliminary data.</text>
</comment>
<protein>
    <submittedName>
        <fullName evidence="2">Uncharacterized protein</fullName>
    </submittedName>
</protein>
<evidence type="ECO:0000256" key="1">
    <source>
        <dbReference type="SAM" id="MobiDB-lite"/>
    </source>
</evidence>
<feature type="compositionally biased region" description="Basic and acidic residues" evidence="1">
    <location>
        <begin position="22"/>
        <end position="47"/>
    </location>
</feature>
<proteinExistence type="predicted"/>
<dbReference type="HOGENOM" id="CLU_2180864_0_0_5"/>
<evidence type="ECO:0000313" key="3">
    <source>
        <dbReference type="Proteomes" id="UP000000321"/>
    </source>
</evidence>
<keyword evidence="3" id="KW-1185">Reference proteome</keyword>